<protein>
    <submittedName>
        <fullName evidence="3">Putative tail fiber</fullName>
    </submittedName>
</protein>
<reference evidence="3 4" key="1">
    <citation type="journal article" date="2011" name="Genomics">
        <title>Genomic analysis of bacteriophage ?AB1, a ?KMV-like virus infecting multidrug-resistant Acinetobacter baumannii.</title>
        <authorList>
            <person name="Chang K.C."/>
            <person name="Lin N.T."/>
            <person name="Hu A."/>
            <person name="Lin Y.S."/>
            <person name="Chen L.K."/>
            <person name="Lai M.J."/>
        </authorList>
    </citation>
    <scope>NUCLEOTIDE SEQUENCE [LARGE SCALE GENOMIC DNA]</scope>
</reference>
<proteinExistence type="predicted"/>
<dbReference type="Pfam" id="PF25670">
    <property type="entry name" value="Phage_tail_C_2"/>
    <property type="match status" value="1"/>
</dbReference>
<dbReference type="KEGG" id="vg:26517606"/>
<name>E5KJQ6_9CAUD</name>
<sequence>MNILRSFTETVVTTPTDTFPISFEYDEKYDAVHVFLNDVAVEDLGYTVSQVNAVTLKVEPAITEGTVRIERETDIDKMKYIFDAGALFIDQNVDADFRQIVHSQQEVRDGFIKLRGDVLPLVHGLQEALQQAQEASEAAQEAANAAEVAAAQTQYYLKYFNPEIVYPKNARIMLDNGDIVRSIVANNIVNPNVDMTGWFNEGTNVGFVESIADMLAINNPHNGQVVYVKGYYAATNSALAQPYSGGGHRIYVASRKTENDGFLCINGWVLQVENNTVTPEHAGAIGNNKDFDQSIPLNKVVNSGFDVSLSATTYYVSKPVRKWKRGGKITGTGELTTKIVKTTNNIEGFGKTTINGKVMNFDVDAVLILMPDVSQSDWYAQQLHLNGFSLSYDSSLTNRGYGLYAPLICQSSLRYISISNCANGVYSVDSWMVTWERVEASADKPFIFGAPETNWLPNNTSQTFISCWAKNAKGSDSYAWYLLNMQYSTFISCGNDFNGTDGSPINSLIYMRYSDVSFIDMGFEFAHAYNLLYCEDSVANFVAPNIVGFENKYQREVTWNTYNAMFNCVSNSTVKISGGRINTMYTSTNSTTVAAFSMCQGNSKLIVDLPIRFEGSNRLEEIAKTTSSTALLPAFGMYCDSTSKVDGYINNDHIVLAPTNDRFLTTSQIRSSPINPQDVNLNDIFGFAGNYAQPSGALAQASRNYPESFVATDILSMSNTQIAGVSYDGGGGNLYFRVKNWSFGINAWRQILSSGNTTVDANGFIKAASPIVKLFADKIELNDEAAEQNIIFEKLGVGDYLIKNSAGFSNDGWYIEAPKDANGNNLFALVYKTLENGDISVKTYAKKFDIETASIVADISKPVDIKKDRWIDIRLNDINLKD</sequence>
<evidence type="ECO:0000313" key="4">
    <source>
        <dbReference type="Proteomes" id="UP000008735"/>
    </source>
</evidence>
<keyword evidence="4" id="KW-1185">Reference proteome</keyword>
<organism evidence="3 4">
    <name type="scientific">Acinetobacter phage phiAB1</name>
    <dbReference type="NCBI Taxonomy" id="691318"/>
    <lineage>
        <taxon>Viruses</taxon>
        <taxon>Duplodnaviria</taxon>
        <taxon>Heunggongvirae</taxon>
        <taxon>Uroviricota</taxon>
        <taxon>Caudoviricetes</taxon>
        <taxon>Autographivirales</taxon>
        <taxon>Autoscriptoviridae</taxon>
        <taxon>Beijerinckvirinae</taxon>
        <taxon>Friunavirus</taxon>
        <taxon>Friunavirus AB1</taxon>
    </lineage>
</organism>
<dbReference type="Proteomes" id="UP000008735">
    <property type="component" value="Segment"/>
</dbReference>
<dbReference type="RefSeq" id="YP_009189380.1">
    <property type="nucleotide sequence ID" value="NC_028675.1"/>
</dbReference>
<accession>E5KJQ6</accession>
<dbReference type="CDD" id="cd19958">
    <property type="entry name" value="pyocin_knob"/>
    <property type="match status" value="1"/>
</dbReference>
<dbReference type="GeneID" id="26517606"/>
<gene>
    <name evidence="3" type="ORF">phiAB1_gp41</name>
</gene>
<dbReference type="OrthoDB" id="7624at10239"/>
<evidence type="ECO:0000259" key="2">
    <source>
        <dbReference type="Pfam" id="PF25670"/>
    </source>
</evidence>
<keyword evidence="1" id="KW-0175">Coiled coil</keyword>
<feature type="domain" description="Phage tail protein C-terminal" evidence="2">
    <location>
        <begin position="756"/>
        <end position="876"/>
    </location>
</feature>
<dbReference type="EMBL" id="HQ186308">
    <property type="protein sequence ID" value="ADQ12745.1"/>
    <property type="molecule type" value="Genomic_DNA"/>
</dbReference>
<evidence type="ECO:0000256" key="1">
    <source>
        <dbReference type="SAM" id="Coils"/>
    </source>
</evidence>
<evidence type="ECO:0000313" key="3">
    <source>
        <dbReference type="EMBL" id="ADQ12745.1"/>
    </source>
</evidence>
<feature type="coiled-coil region" evidence="1">
    <location>
        <begin position="122"/>
        <end position="152"/>
    </location>
</feature>
<dbReference type="InterPro" id="IPR058008">
    <property type="entry name" value="Gp26_C"/>
</dbReference>
<dbReference type="SMR" id="E5KJQ6"/>